<dbReference type="RefSeq" id="WP_246077333.1">
    <property type="nucleotide sequence ID" value="NZ_VFPO01000001.1"/>
</dbReference>
<dbReference type="PANTHER" id="PTHR33542:SF5">
    <property type="entry name" value="FERROCHELATASE CHE1"/>
    <property type="match status" value="1"/>
</dbReference>
<dbReference type="GO" id="GO:0046872">
    <property type="term" value="F:metal ion binding"/>
    <property type="evidence" value="ECO:0007669"/>
    <property type="project" value="UniProtKB-KW"/>
</dbReference>
<dbReference type="AlphaFoldDB" id="A0A543IF34"/>
<evidence type="ECO:0000256" key="2">
    <source>
        <dbReference type="ARBA" id="ARBA00023239"/>
    </source>
</evidence>
<dbReference type="Pfam" id="PF01903">
    <property type="entry name" value="CbiX"/>
    <property type="match status" value="1"/>
</dbReference>
<dbReference type="GO" id="GO:0016829">
    <property type="term" value="F:lyase activity"/>
    <property type="evidence" value="ECO:0007669"/>
    <property type="project" value="UniProtKB-KW"/>
</dbReference>
<keyword evidence="4" id="KW-1185">Reference proteome</keyword>
<dbReference type="InterPro" id="IPR050963">
    <property type="entry name" value="Sirohydro_Cobaltochel/CbiX"/>
</dbReference>
<reference evidence="3 4" key="1">
    <citation type="submission" date="2019-06" db="EMBL/GenBank/DDBJ databases">
        <title>Sequencing the genomes of 1000 actinobacteria strains.</title>
        <authorList>
            <person name="Klenk H.-P."/>
        </authorList>
    </citation>
    <scope>NUCLEOTIDE SEQUENCE [LARGE SCALE GENOMIC DNA]</scope>
    <source>
        <strain evidence="3 4">DSM 45043</strain>
    </source>
</reference>
<evidence type="ECO:0000313" key="3">
    <source>
        <dbReference type="EMBL" id="TQM69199.1"/>
    </source>
</evidence>
<name>A0A543IF34_9ACTN</name>
<dbReference type="Proteomes" id="UP000316706">
    <property type="component" value="Unassembled WGS sequence"/>
</dbReference>
<evidence type="ECO:0000313" key="4">
    <source>
        <dbReference type="Proteomes" id="UP000316706"/>
    </source>
</evidence>
<gene>
    <name evidence="3" type="ORF">FHX41_2884</name>
</gene>
<dbReference type="CDD" id="cd03416">
    <property type="entry name" value="CbiX_SirB_N"/>
    <property type="match status" value="1"/>
</dbReference>
<dbReference type="PANTHER" id="PTHR33542">
    <property type="entry name" value="SIROHYDROCHLORIN FERROCHELATASE, CHLOROPLASTIC"/>
    <property type="match status" value="1"/>
</dbReference>
<protein>
    <submittedName>
        <fullName evidence="3">Sirohydrochlorin ferrochelatase</fullName>
    </submittedName>
</protein>
<sequence length="286" mass="28068">MADGTAAGGPVLDGAGAGDGDAPALLAVAHGTRDPAGPAAVRALLGLVRPGLRVVEAYGELAAPSLEDAAAGLGGGPAVVVPLLLARGYHALIDFPERAGRALPHAVTARPLGPDPLLAATLADTLAGALTGAPDGAAPGETADAAGRPGRALPPRPDAVVLGAAGSADPAGTADVRAAARLLARRLAAEPGGDAAGEPRRCVPHGFVAGAGPALDAVVAGLRRGGADRVAVASYLLAPGRFHDRMAACGADVVAPPIGAHPAVARLVLRRYDEARRHLETAVAMR</sequence>
<accession>A0A543IF34</accession>
<dbReference type="InterPro" id="IPR002762">
    <property type="entry name" value="CbiX-like"/>
</dbReference>
<keyword evidence="1" id="KW-0479">Metal-binding</keyword>
<proteinExistence type="predicted"/>
<evidence type="ECO:0000256" key="1">
    <source>
        <dbReference type="ARBA" id="ARBA00022723"/>
    </source>
</evidence>
<comment type="caution">
    <text evidence="3">The sequence shown here is derived from an EMBL/GenBank/DDBJ whole genome shotgun (WGS) entry which is preliminary data.</text>
</comment>
<keyword evidence="2" id="KW-0456">Lyase</keyword>
<dbReference type="EMBL" id="VFPO01000001">
    <property type="protein sequence ID" value="TQM69199.1"/>
    <property type="molecule type" value="Genomic_DNA"/>
</dbReference>
<dbReference type="Gene3D" id="3.40.50.1400">
    <property type="match status" value="2"/>
</dbReference>
<dbReference type="SUPFAM" id="SSF53800">
    <property type="entry name" value="Chelatase"/>
    <property type="match status" value="1"/>
</dbReference>
<organism evidence="3 4">
    <name type="scientific">Actinomadura hallensis</name>
    <dbReference type="NCBI Taxonomy" id="337895"/>
    <lineage>
        <taxon>Bacteria</taxon>
        <taxon>Bacillati</taxon>
        <taxon>Actinomycetota</taxon>
        <taxon>Actinomycetes</taxon>
        <taxon>Streptosporangiales</taxon>
        <taxon>Thermomonosporaceae</taxon>
        <taxon>Actinomadura</taxon>
    </lineage>
</organism>